<evidence type="ECO:0000313" key="2">
    <source>
        <dbReference type="EMBL" id="WFD03668.1"/>
    </source>
</evidence>
<feature type="compositionally biased region" description="Polar residues" evidence="1">
    <location>
        <begin position="80"/>
        <end position="99"/>
    </location>
</feature>
<feature type="region of interest" description="Disordered" evidence="1">
    <location>
        <begin position="133"/>
        <end position="168"/>
    </location>
</feature>
<feature type="region of interest" description="Disordered" evidence="1">
    <location>
        <begin position="300"/>
        <end position="378"/>
    </location>
</feature>
<dbReference type="AlphaFoldDB" id="A0AAF0DZT6"/>
<feature type="compositionally biased region" description="Polar residues" evidence="1">
    <location>
        <begin position="141"/>
        <end position="152"/>
    </location>
</feature>
<keyword evidence="3" id="KW-1185">Reference proteome</keyword>
<dbReference type="EMBL" id="CP119938">
    <property type="protein sequence ID" value="WFD03668.1"/>
    <property type="molecule type" value="Genomic_DNA"/>
</dbReference>
<proteinExistence type="predicted"/>
<dbReference type="Proteomes" id="UP001214603">
    <property type="component" value="Chromosome 5"/>
</dbReference>
<sequence>MRRALALDESLVRLLALERELVAVVGEALFAGVPPYAHAVRLLQALGEVGAQLVALRMDRGVEMPPAEASADRGARRQFLQPQDASSPTHDLSPQNSHEVLSFDPTAHEPQTEEQEEETRNVELNLRRWAEQEKLQRKNSRSQPSRNHSALPTHTGLARRFSSLSRNRNTHSYENAIEMVHPGHFARRPEPAHAKRYMSVDSEEGQFVNVGEPSEQQALQADHSHSFVEPELPSGDIGSVSFDDFDENKPPHPPAQGADLPAPAPALDTPYAMAPTAAADSNMATAMARIRSQNFPTVTVGRASSVQHRRGSQRRAGPPLAVDTGAARSSSTRRGGISAIPEATHQDEADVASGTTGPASDPFASPLHEASETSSAAALSELPDTHARTHDYAGPNAAMQFSRAPEEPEITAPEKRWYWSDLLLGCGLCSTADQDEEQAAYTNPME</sequence>
<protein>
    <submittedName>
        <fullName evidence="2">Uncharacterized protein</fullName>
    </submittedName>
</protein>
<accession>A0AAF0DZT6</accession>
<name>A0AAF0DZT6_9BASI</name>
<gene>
    <name evidence="2" type="ORF">MOBT1_002361</name>
</gene>
<evidence type="ECO:0000256" key="1">
    <source>
        <dbReference type="SAM" id="MobiDB-lite"/>
    </source>
</evidence>
<reference evidence="2" key="1">
    <citation type="submission" date="2023-03" db="EMBL/GenBank/DDBJ databases">
        <title>Mating type loci evolution in Malassezia.</title>
        <authorList>
            <person name="Coelho M.A."/>
        </authorList>
    </citation>
    <scope>NUCLEOTIDE SEQUENCE</scope>
    <source>
        <strain evidence="2">CBS 7876</strain>
    </source>
</reference>
<evidence type="ECO:0000313" key="3">
    <source>
        <dbReference type="Proteomes" id="UP001214603"/>
    </source>
</evidence>
<feature type="region of interest" description="Disordered" evidence="1">
    <location>
        <begin position="215"/>
        <end position="260"/>
    </location>
</feature>
<organism evidence="2 3">
    <name type="scientific">Malassezia obtusa</name>
    <dbReference type="NCBI Taxonomy" id="76774"/>
    <lineage>
        <taxon>Eukaryota</taxon>
        <taxon>Fungi</taxon>
        <taxon>Dikarya</taxon>
        <taxon>Basidiomycota</taxon>
        <taxon>Ustilaginomycotina</taxon>
        <taxon>Malasseziomycetes</taxon>
        <taxon>Malasseziales</taxon>
        <taxon>Malasseziaceae</taxon>
        <taxon>Malassezia</taxon>
    </lineage>
</organism>
<feature type="region of interest" description="Disordered" evidence="1">
    <location>
        <begin position="80"/>
        <end position="121"/>
    </location>
</feature>